<dbReference type="GO" id="GO:0000287">
    <property type="term" value="F:magnesium ion binding"/>
    <property type="evidence" value="ECO:0007669"/>
    <property type="project" value="TreeGrafter"/>
</dbReference>
<comment type="caution">
    <text evidence="1">The sequence shown here is derived from an EMBL/GenBank/DDBJ whole genome shotgun (WGS) entry which is preliminary data.</text>
</comment>
<evidence type="ECO:0000313" key="2">
    <source>
        <dbReference type="Proteomes" id="UP001290462"/>
    </source>
</evidence>
<dbReference type="GO" id="GO:0005829">
    <property type="term" value="C:cytosol"/>
    <property type="evidence" value="ECO:0007669"/>
    <property type="project" value="TreeGrafter"/>
</dbReference>
<protein>
    <submittedName>
        <fullName evidence="1">Cof-type HAD-IIB family hydrolase</fullName>
    </submittedName>
</protein>
<dbReference type="EMBL" id="JAVBVO010000003">
    <property type="protein sequence ID" value="MDZ5759203.1"/>
    <property type="molecule type" value="Genomic_DNA"/>
</dbReference>
<dbReference type="PANTHER" id="PTHR10000:SF25">
    <property type="entry name" value="PHOSPHATASE YKRA-RELATED"/>
    <property type="match status" value="1"/>
</dbReference>
<organism evidence="1 2">
    <name type="scientific">Carnobacterium maltaromaticum</name>
    <name type="common">Carnobacterium piscicola</name>
    <dbReference type="NCBI Taxonomy" id="2751"/>
    <lineage>
        <taxon>Bacteria</taxon>
        <taxon>Bacillati</taxon>
        <taxon>Bacillota</taxon>
        <taxon>Bacilli</taxon>
        <taxon>Lactobacillales</taxon>
        <taxon>Carnobacteriaceae</taxon>
        <taxon>Carnobacterium</taxon>
    </lineage>
</organism>
<dbReference type="CDD" id="cd07517">
    <property type="entry name" value="HAD_HPP"/>
    <property type="match status" value="1"/>
</dbReference>
<dbReference type="InterPro" id="IPR023214">
    <property type="entry name" value="HAD_sf"/>
</dbReference>
<dbReference type="PANTHER" id="PTHR10000">
    <property type="entry name" value="PHOSPHOSERINE PHOSPHATASE"/>
    <property type="match status" value="1"/>
</dbReference>
<dbReference type="Gene3D" id="3.30.1240.10">
    <property type="match status" value="1"/>
</dbReference>
<dbReference type="PROSITE" id="PS01229">
    <property type="entry name" value="COF_2"/>
    <property type="match status" value="1"/>
</dbReference>
<dbReference type="Proteomes" id="UP001290462">
    <property type="component" value="Unassembled WGS sequence"/>
</dbReference>
<dbReference type="RefSeq" id="WP_057000110.1">
    <property type="nucleotide sequence ID" value="NZ_BJOJ01000058.1"/>
</dbReference>
<dbReference type="SUPFAM" id="SSF56784">
    <property type="entry name" value="HAD-like"/>
    <property type="match status" value="1"/>
</dbReference>
<dbReference type="InterPro" id="IPR000150">
    <property type="entry name" value="Cof"/>
</dbReference>
<evidence type="ECO:0000313" key="1">
    <source>
        <dbReference type="EMBL" id="MDZ5759203.1"/>
    </source>
</evidence>
<gene>
    <name evidence="1" type="ORF">RAK27_11080</name>
</gene>
<keyword evidence="1" id="KW-0378">Hydrolase</keyword>
<dbReference type="Pfam" id="PF08282">
    <property type="entry name" value="Hydrolase_3"/>
    <property type="match status" value="1"/>
</dbReference>
<dbReference type="NCBIfam" id="TIGR00099">
    <property type="entry name" value="Cof-subfamily"/>
    <property type="match status" value="1"/>
</dbReference>
<dbReference type="AlphaFoldDB" id="A0AAW9JUE5"/>
<reference evidence="1" key="1">
    <citation type="submission" date="2023-08" db="EMBL/GenBank/DDBJ databases">
        <title>Genomic characterization of piscicolin 126 produced by Carnobacterium maltaromaticum CM22 strain isolated from salmon (Salmo salar).</title>
        <authorList>
            <person name="Gonzalez-Gragera E."/>
            <person name="Garcia-Lopez J.D."/>
            <person name="Teso-Perez C."/>
            <person name="Gimenez-Hernandez I."/>
            <person name="Peralta-Sanchez J.M."/>
            <person name="Valdivia E."/>
            <person name="Montalban-Lopez M."/>
            <person name="Martin-Platero A.M."/>
            <person name="Banos A."/>
            <person name="Martinez-Bueno M."/>
        </authorList>
    </citation>
    <scope>NUCLEOTIDE SEQUENCE</scope>
    <source>
        <strain evidence="1">CM22</strain>
    </source>
</reference>
<dbReference type="SFLD" id="SFLDG01140">
    <property type="entry name" value="C2.B:_Phosphomannomutase_and_P"/>
    <property type="match status" value="1"/>
</dbReference>
<dbReference type="Gene3D" id="3.40.50.1000">
    <property type="entry name" value="HAD superfamily/HAD-like"/>
    <property type="match status" value="1"/>
</dbReference>
<accession>A0AAW9JUE5</accession>
<dbReference type="SFLD" id="SFLDS00003">
    <property type="entry name" value="Haloacid_Dehalogenase"/>
    <property type="match status" value="1"/>
</dbReference>
<name>A0AAW9JUE5_CARML</name>
<dbReference type="NCBIfam" id="TIGR01484">
    <property type="entry name" value="HAD-SF-IIB"/>
    <property type="match status" value="1"/>
</dbReference>
<dbReference type="GO" id="GO:0016791">
    <property type="term" value="F:phosphatase activity"/>
    <property type="evidence" value="ECO:0007669"/>
    <property type="project" value="TreeGrafter"/>
</dbReference>
<sequence>MTKIVFFDIDGTLLDKKRRIPASAKLAILELKKQGIIPAIATGRPPFLIKEILEELAIDTHISLNGQYVVHKGEIVYQNPMEAHLVERLAQAAEINKQGIAFAGSEMIAGNSLTTTGSRKWQKKLSRILPFSPPTFLINAAFKRSDKIHGNRPVLKEYYENRLIYQCMLHATEEHDAYYSQEFPDCSFMRWNPYSVDVCPNNGSKAVGITKLMQFLEFPIEASVAFGDGLNDQEMLKIVGTGVAMENGREELKAIADYITDKPEDDGILNGLRLLEIIK</sequence>
<proteinExistence type="predicted"/>
<dbReference type="InterPro" id="IPR006379">
    <property type="entry name" value="HAD-SF_hydro_IIB"/>
</dbReference>
<dbReference type="InterPro" id="IPR036412">
    <property type="entry name" value="HAD-like_sf"/>
</dbReference>